<name>A0A7R7RMS1_MYCIT</name>
<evidence type="ECO:0000313" key="2">
    <source>
        <dbReference type="Proteomes" id="UP000595205"/>
    </source>
</evidence>
<gene>
    <name evidence="1" type="ORF">MINTM018_01850</name>
</gene>
<dbReference type="AlphaFoldDB" id="A0A7R7RMS1"/>
<sequence length="104" mass="11028">MSTKSMELTGYPQNRTPVPKWRAGRLVGAVARARAVLGDCTATDRQAGPIRYAICCRARNLAIEGAPQPAGRMVDTDGRGAVNLVGAVGVALIHDRSTADRRPT</sequence>
<dbReference type="Proteomes" id="UP000595205">
    <property type="component" value="Chromosome"/>
</dbReference>
<accession>A0A7R7RMS1</accession>
<organism evidence="1 2">
    <name type="scientific">Mycobacterium intracellulare</name>
    <dbReference type="NCBI Taxonomy" id="1767"/>
    <lineage>
        <taxon>Bacteria</taxon>
        <taxon>Bacillati</taxon>
        <taxon>Actinomycetota</taxon>
        <taxon>Actinomycetes</taxon>
        <taxon>Mycobacteriales</taxon>
        <taxon>Mycobacteriaceae</taxon>
        <taxon>Mycobacterium</taxon>
        <taxon>Mycobacterium avium complex (MAC)</taxon>
    </lineage>
</organism>
<evidence type="ECO:0000313" key="1">
    <source>
        <dbReference type="EMBL" id="BCO97415.1"/>
    </source>
</evidence>
<protein>
    <submittedName>
        <fullName evidence="1">Uncharacterized protein</fullName>
    </submittedName>
</protein>
<reference evidence="1 2" key="1">
    <citation type="submission" date="2020-12" db="EMBL/GenBank/DDBJ databases">
        <title>Genome sequence of clinical Mycobacterium intracellulare strains.</title>
        <authorList>
            <person name="Tateishi Y."/>
            <person name="Matsumoto S."/>
            <person name="Fukushima Y."/>
            <person name="Nakajima C."/>
            <person name="Suzuki Y."/>
        </authorList>
    </citation>
    <scope>NUCLEOTIDE SEQUENCE [LARGE SCALE GENOMIC DNA]</scope>
    <source>
        <strain evidence="1 2">M018</strain>
    </source>
</reference>
<proteinExistence type="predicted"/>
<dbReference type="EMBL" id="AP024255">
    <property type="protein sequence ID" value="BCO97415.1"/>
    <property type="molecule type" value="Genomic_DNA"/>
</dbReference>